<dbReference type="GO" id="GO:0031647">
    <property type="term" value="P:regulation of protein stability"/>
    <property type="evidence" value="ECO:0000318"/>
    <property type="project" value="GO_Central"/>
</dbReference>
<feature type="region of interest" description="Disordered" evidence="1">
    <location>
        <begin position="267"/>
        <end position="468"/>
    </location>
</feature>
<dbReference type="InParanoid" id="A2DAE2"/>
<reference evidence="3" key="2">
    <citation type="journal article" date="2007" name="Science">
        <title>Draft genome sequence of the sexually transmitted pathogen Trichomonas vaginalis.</title>
        <authorList>
            <person name="Carlton J.M."/>
            <person name="Hirt R.P."/>
            <person name="Silva J.C."/>
            <person name="Delcher A.L."/>
            <person name="Schatz M."/>
            <person name="Zhao Q."/>
            <person name="Wortman J.R."/>
            <person name="Bidwell S.L."/>
            <person name="Alsmark U.C.M."/>
            <person name="Besteiro S."/>
            <person name="Sicheritz-Ponten T."/>
            <person name="Noel C.J."/>
            <person name="Dacks J.B."/>
            <person name="Foster P.G."/>
            <person name="Simillion C."/>
            <person name="Van de Peer Y."/>
            <person name="Miranda-Saavedra D."/>
            <person name="Barton G.J."/>
            <person name="Westrop G.D."/>
            <person name="Mueller S."/>
            <person name="Dessi D."/>
            <person name="Fiori P.L."/>
            <person name="Ren Q."/>
            <person name="Paulsen I."/>
            <person name="Zhang H."/>
            <person name="Bastida-Corcuera F.D."/>
            <person name="Simoes-Barbosa A."/>
            <person name="Brown M.T."/>
            <person name="Hayes R.D."/>
            <person name="Mukherjee M."/>
            <person name="Okumura C.Y."/>
            <person name="Schneider R."/>
            <person name="Smith A.J."/>
            <person name="Vanacova S."/>
            <person name="Villalvazo M."/>
            <person name="Haas B.J."/>
            <person name="Pertea M."/>
            <person name="Feldblyum T.V."/>
            <person name="Utterback T.R."/>
            <person name="Shu C.L."/>
            <person name="Osoegawa K."/>
            <person name="de Jong P.J."/>
            <person name="Hrdy I."/>
            <person name="Horvathova L."/>
            <person name="Zubacova Z."/>
            <person name="Dolezal P."/>
            <person name="Malik S.B."/>
            <person name="Logsdon J.M. Jr."/>
            <person name="Henze K."/>
            <person name="Gupta A."/>
            <person name="Wang C.C."/>
            <person name="Dunne R.L."/>
            <person name="Upcroft J.A."/>
            <person name="Upcroft P."/>
            <person name="White O."/>
            <person name="Salzberg S.L."/>
            <person name="Tang P."/>
            <person name="Chiu C.-H."/>
            <person name="Lee Y.-S."/>
            <person name="Embley T.M."/>
            <person name="Coombs G.H."/>
            <person name="Mottram J.C."/>
            <person name="Tachezy J."/>
            <person name="Fraser-Liggett C.M."/>
            <person name="Johnson P.J."/>
        </authorList>
    </citation>
    <scope>NUCLEOTIDE SEQUENCE [LARGE SCALE GENOMIC DNA]</scope>
    <source>
        <strain evidence="3">G3</strain>
    </source>
</reference>
<feature type="domain" description="USP" evidence="2">
    <location>
        <begin position="488"/>
        <end position="779"/>
    </location>
</feature>
<feature type="compositionally biased region" description="Polar residues" evidence="1">
    <location>
        <begin position="850"/>
        <end position="866"/>
    </location>
</feature>
<dbReference type="SUPFAM" id="SSF54001">
    <property type="entry name" value="Cysteine proteinases"/>
    <property type="match status" value="1"/>
</dbReference>
<evidence type="ECO:0000256" key="1">
    <source>
        <dbReference type="SAM" id="MobiDB-lite"/>
    </source>
</evidence>
<feature type="compositionally biased region" description="Basic and acidic residues" evidence="1">
    <location>
        <begin position="162"/>
        <end position="179"/>
    </location>
</feature>
<protein>
    <submittedName>
        <fullName evidence="3">Clan CA, family C19, ubiquitin hydrolase-like cysteine peptidase</fullName>
    </submittedName>
</protein>
<dbReference type="KEGG" id="tva:5468348"/>
<evidence type="ECO:0000259" key="2">
    <source>
        <dbReference type="PROSITE" id="PS50235"/>
    </source>
</evidence>
<dbReference type="PROSITE" id="PS00972">
    <property type="entry name" value="USP_1"/>
    <property type="match status" value="1"/>
</dbReference>
<dbReference type="InterPro" id="IPR028889">
    <property type="entry name" value="USP"/>
</dbReference>
<dbReference type="EMBL" id="DS113182">
    <property type="protein sequence ID" value="EAY22790.1"/>
    <property type="molecule type" value="Genomic_DNA"/>
</dbReference>
<feature type="region of interest" description="Disordered" evidence="1">
    <location>
        <begin position="126"/>
        <end position="250"/>
    </location>
</feature>
<dbReference type="GO" id="GO:0016579">
    <property type="term" value="P:protein deubiquitination"/>
    <property type="evidence" value="ECO:0007669"/>
    <property type="project" value="InterPro"/>
</dbReference>
<dbReference type="Proteomes" id="UP000001542">
    <property type="component" value="Unassembled WGS sequence"/>
</dbReference>
<dbReference type="InterPro" id="IPR038765">
    <property type="entry name" value="Papain-like_cys_pep_sf"/>
</dbReference>
<dbReference type="PROSITE" id="PS50235">
    <property type="entry name" value="USP_3"/>
    <property type="match status" value="1"/>
</dbReference>
<feature type="compositionally biased region" description="Low complexity" evidence="1">
    <location>
        <begin position="180"/>
        <end position="192"/>
    </location>
</feature>
<keyword evidence="3" id="KW-0378">Hydrolase</keyword>
<feature type="compositionally biased region" description="Polar residues" evidence="1">
    <location>
        <begin position="193"/>
        <end position="216"/>
    </location>
</feature>
<feature type="compositionally biased region" description="Low complexity" evidence="1">
    <location>
        <begin position="142"/>
        <end position="159"/>
    </location>
</feature>
<dbReference type="PANTHER" id="PTHR24006:SF827">
    <property type="entry name" value="UBIQUITIN CARBOXYL-TERMINAL HYDROLASE 34"/>
    <property type="match status" value="1"/>
</dbReference>
<dbReference type="Pfam" id="PF00443">
    <property type="entry name" value="UCH"/>
    <property type="match status" value="1"/>
</dbReference>
<dbReference type="InterPro" id="IPR001394">
    <property type="entry name" value="Peptidase_C19_UCH"/>
</dbReference>
<accession>A2DAE2</accession>
<name>A2DAE2_TRIV3</name>
<dbReference type="GO" id="GO:0005829">
    <property type="term" value="C:cytosol"/>
    <property type="evidence" value="ECO:0000318"/>
    <property type="project" value="GO_Central"/>
</dbReference>
<dbReference type="InterPro" id="IPR018200">
    <property type="entry name" value="USP_CS"/>
</dbReference>
<feature type="compositionally biased region" description="Polar residues" evidence="1">
    <location>
        <begin position="320"/>
        <end position="370"/>
    </location>
</feature>
<feature type="compositionally biased region" description="Basic and acidic residues" evidence="1">
    <location>
        <begin position="824"/>
        <end position="837"/>
    </location>
</feature>
<dbReference type="PANTHER" id="PTHR24006">
    <property type="entry name" value="UBIQUITIN CARBOXYL-TERMINAL HYDROLASE"/>
    <property type="match status" value="1"/>
</dbReference>
<proteinExistence type="predicted"/>
<feature type="compositionally biased region" description="Polar residues" evidence="1">
    <location>
        <begin position="130"/>
        <end position="141"/>
    </location>
</feature>
<organism evidence="3 4">
    <name type="scientific">Trichomonas vaginalis (strain ATCC PRA-98 / G3)</name>
    <dbReference type="NCBI Taxonomy" id="412133"/>
    <lineage>
        <taxon>Eukaryota</taxon>
        <taxon>Metamonada</taxon>
        <taxon>Parabasalia</taxon>
        <taxon>Trichomonadida</taxon>
        <taxon>Trichomonadidae</taxon>
        <taxon>Trichomonas</taxon>
    </lineage>
</organism>
<reference evidence="3" key="1">
    <citation type="submission" date="2006-10" db="EMBL/GenBank/DDBJ databases">
        <authorList>
            <person name="Amadeo P."/>
            <person name="Zhao Q."/>
            <person name="Wortman J."/>
            <person name="Fraser-Liggett C."/>
            <person name="Carlton J."/>
        </authorList>
    </citation>
    <scope>NUCLEOTIDE SEQUENCE</scope>
    <source>
        <strain evidence="3">G3</strain>
    </source>
</reference>
<feature type="compositionally biased region" description="Low complexity" evidence="1">
    <location>
        <begin position="371"/>
        <end position="468"/>
    </location>
</feature>
<feature type="compositionally biased region" description="Polar residues" evidence="1">
    <location>
        <begin position="922"/>
        <end position="967"/>
    </location>
</feature>
<dbReference type="SMR" id="A2DAE2"/>
<evidence type="ECO:0000313" key="4">
    <source>
        <dbReference type="Proteomes" id="UP000001542"/>
    </source>
</evidence>
<dbReference type="STRING" id="5722.A2DAE2"/>
<gene>
    <name evidence="3" type="ORF">TVAG_477190</name>
</gene>
<dbReference type="VEuPathDB" id="TrichDB:TVAGG3_0267340"/>
<sequence length="1401" mass="161019">MTSVYLFWYPGSSQVRTSEVTIENVTIKVTLSPKSVSEVPLIEIVTTGLNKQQNLYYRINSEEEWNQIWVSKYRTFVQKLQHPVTQNQHIRVYFKLENPLDFQAAKPKNTYTSPFLIDRFNENSNRDSLKVSTTSPSNNTAYSIQKSPKSPKSSFSYISVETPKEIMKNRDTLKVEKPKNSSLSQSSQKKNLTVNENEFSFGSKSSPVQKSTSTYKQSDRFDEIEISPSLAKNLNSPRRQVQNNTDKPDQKEIDLIFKARDQKIPILTADSDTKQNSADLPTKRKSSSSSGSTRRNSLHNDLASQQNKNDKIDSPKDPQKPSNTALKPDSVTTGTENPSSNSLKPNSVPSRTEKTSNNLLKPSSAPSTMKNSNNNASTPSSAPSRTENSSSNSSTISSVTRRTRNSNNKASTPSSAPSRTENSSSNSSTPSSAPSTMKNSNNNASTPSSAPSRTENSSSNSSTISSVTRRTRNYVQVTKDDKSCAEYVGIGNLGATCYMSSFLQALFHLPVFRKLVFQINTDDILVRGLQQMFLDLQTSKEAVKADDLIRAFGWSEFHAFEQHDAQEFFIKIINRIEEEVCKKNDEINKIFKSIFVGKSRSFIRPINPTDFKEIDSIEEFSQISLDAIGNKTINESLTKYLTPEKLDGDNKYKIDDKEYDVLLGTEFIEMPTVLQIQLMRYSYDLYTGEEMKLYSPFEFFDEIKIPSQNGLIEYSLYCVIVHFGIVKNGHFYCLIKPDKGNQWFEFNDMAVRPVTNDEVFGAAEHGPRQNAYLLLYVRKDKINEVFIKIDENVLPKLQRVETPPSAIFLVEGKQNDSKLTQKPFESHGIEEIKEEKPNLNQKPGSRMVGNKSSGTGISPPNYTQRKSSQEDRIDPLSILDRINEINSQGMQSNNNQLNQQPKPFEKPQNKRELNISFDSDDPQPSSTKENPTRLTETVSRQTYNVSRQTERFSSSTPKGVNSENQNKPVNDVRKVKIFLETEEGLKMNSYRFNFNIICPATQKPVDIPENYTRDDIIKEIKKQLKINGKFVNLWRIDEKNRIEGILDEKTRAKDIRCHLYLHLSEEPYNPNDTYNFVYIHSENTFPFLFFYKFLQRDKFMKLDKSFLKLLGINYQKYIKIYNIHDGELHHDMNTNYDPIVYSIYENIPNINEFVDKNVLENSNLMNSYVYLMNNSHSTFRSMYKTMFPSQTILVKDLTKPDSDFVGFEVPKSIYMNQFTQYYRIVTSKVNGKLSFFKKSEGTERLQNVYSLDTDHIFSFPSRRSIIEVKYYTGIKYEKSEYIEDDLTKIMELNRFPTVKYVRNNEFSVSSTYIDYIRVDYKHYNRPITVHECINTNYVDIYLVEGMSSYDEIMDIISEKVSQEFAVYYGSRYRSFPFTSETKLNTITDLFVNVTMSNSFIM</sequence>
<feature type="compositionally biased region" description="Basic and acidic residues" evidence="1">
    <location>
        <begin position="308"/>
        <end position="319"/>
    </location>
</feature>
<dbReference type="GO" id="GO:0005634">
    <property type="term" value="C:nucleus"/>
    <property type="evidence" value="ECO:0000318"/>
    <property type="project" value="GO_Central"/>
</dbReference>
<dbReference type="OrthoDB" id="289038at2759"/>
<feature type="region of interest" description="Disordered" evidence="1">
    <location>
        <begin position="819"/>
        <end position="875"/>
    </location>
</feature>
<dbReference type="eggNOG" id="KOG1863">
    <property type="taxonomic scope" value="Eukaryota"/>
</dbReference>
<feature type="region of interest" description="Disordered" evidence="1">
    <location>
        <begin position="914"/>
        <end position="967"/>
    </location>
</feature>
<keyword evidence="4" id="KW-1185">Reference proteome</keyword>
<dbReference type="Gene3D" id="3.90.70.10">
    <property type="entry name" value="Cysteine proteinases"/>
    <property type="match status" value="1"/>
</dbReference>
<feature type="compositionally biased region" description="Polar residues" evidence="1">
    <location>
        <begin position="230"/>
        <end position="245"/>
    </location>
</feature>
<dbReference type="InterPro" id="IPR050164">
    <property type="entry name" value="Peptidase_C19"/>
</dbReference>
<dbReference type="GO" id="GO:0004843">
    <property type="term" value="F:cysteine-type deubiquitinase activity"/>
    <property type="evidence" value="ECO:0000318"/>
    <property type="project" value="GO_Central"/>
</dbReference>
<dbReference type="RefSeq" id="XP_001583776.1">
    <property type="nucleotide sequence ID" value="XM_001583726.1"/>
</dbReference>
<dbReference type="PROSITE" id="PS00973">
    <property type="entry name" value="USP_2"/>
    <property type="match status" value="1"/>
</dbReference>
<dbReference type="VEuPathDB" id="TrichDB:TVAG_477190"/>
<evidence type="ECO:0000313" key="3">
    <source>
        <dbReference type="EMBL" id="EAY22790.1"/>
    </source>
</evidence>